<proteinExistence type="predicted"/>
<dbReference type="RefSeq" id="WP_006103622.1">
    <property type="nucleotide sequence ID" value="NZ_DS989859.1"/>
</dbReference>
<dbReference type="AlphaFoldDB" id="B4VY70"/>
<keyword evidence="1" id="KW-0732">Signal</keyword>
<sequence length="205" mass="22408">MFKLLKTIVVSSFFVALPALSQENLANCGDLPSGTYSVEVRNRSLKIACSKETAGGFIPYFDGSFTDYGDWVFVGTISNPSQIQLSNLSATAFKGVSLSGNCINQGYFTYEQKLLSARLGSFSLFSVTGIDLQYRLVYNPPGQSSIQICCNCPLDPIDDCPDLNITIRGTLLPARRGTARISGDWCKSLSCDGSYNKFLKTRDLE</sequence>
<protein>
    <submittedName>
        <fullName evidence="2">Uncharacterized protein</fullName>
    </submittedName>
</protein>
<evidence type="ECO:0000313" key="2">
    <source>
        <dbReference type="EMBL" id="EDX73160.1"/>
    </source>
</evidence>
<name>B4VY70_9CYAN</name>
<dbReference type="EMBL" id="DS989859">
    <property type="protein sequence ID" value="EDX73160.1"/>
    <property type="molecule type" value="Genomic_DNA"/>
</dbReference>
<gene>
    <name evidence="2" type="ORF">MC7420_4407</name>
</gene>
<dbReference type="STRING" id="118168.MC7420_4407"/>
<accession>B4VY70</accession>
<organism evidence="2 3">
    <name type="scientific">Coleofasciculus chthonoplastes PCC 7420</name>
    <dbReference type="NCBI Taxonomy" id="118168"/>
    <lineage>
        <taxon>Bacteria</taxon>
        <taxon>Bacillati</taxon>
        <taxon>Cyanobacteriota</taxon>
        <taxon>Cyanophyceae</taxon>
        <taxon>Coleofasciculales</taxon>
        <taxon>Coleofasciculaceae</taxon>
        <taxon>Coleofasciculus</taxon>
    </lineage>
</organism>
<reference evidence="2 3" key="1">
    <citation type="submission" date="2008-07" db="EMBL/GenBank/DDBJ databases">
        <authorList>
            <person name="Tandeau de Marsac N."/>
            <person name="Ferriera S."/>
            <person name="Johnson J."/>
            <person name="Kravitz S."/>
            <person name="Beeson K."/>
            <person name="Sutton G."/>
            <person name="Rogers Y.-H."/>
            <person name="Friedman R."/>
            <person name="Frazier M."/>
            <person name="Venter J.C."/>
        </authorList>
    </citation>
    <scope>NUCLEOTIDE SEQUENCE [LARGE SCALE GENOMIC DNA]</scope>
    <source>
        <strain evidence="2 3">PCC 7420</strain>
    </source>
</reference>
<dbReference type="HOGENOM" id="CLU_1335635_0_0_3"/>
<dbReference type="Proteomes" id="UP000003835">
    <property type="component" value="Unassembled WGS sequence"/>
</dbReference>
<feature type="chain" id="PRO_5002827675" evidence="1">
    <location>
        <begin position="22"/>
        <end position="205"/>
    </location>
</feature>
<keyword evidence="3" id="KW-1185">Reference proteome</keyword>
<evidence type="ECO:0000313" key="3">
    <source>
        <dbReference type="Proteomes" id="UP000003835"/>
    </source>
</evidence>
<evidence type="ECO:0000256" key="1">
    <source>
        <dbReference type="SAM" id="SignalP"/>
    </source>
</evidence>
<feature type="signal peptide" evidence="1">
    <location>
        <begin position="1"/>
        <end position="21"/>
    </location>
</feature>